<protein>
    <submittedName>
        <fullName evidence="3">Uncharacterized protein</fullName>
    </submittedName>
</protein>
<dbReference type="AlphaFoldDB" id="X0VHV8"/>
<proteinExistence type="predicted"/>
<accession>X0VHV8</accession>
<reference evidence="3" key="1">
    <citation type="journal article" date="2014" name="Front. Microbiol.">
        <title>High frequency of phylogenetically diverse reductive dehalogenase-homologous genes in deep subseafloor sedimentary metagenomes.</title>
        <authorList>
            <person name="Kawai M."/>
            <person name="Futagami T."/>
            <person name="Toyoda A."/>
            <person name="Takaki Y."/>
            <person name="Nishi S."/>
            <person name="Hori S."/>
            <person name="Arai W."/>
            <person name="Tsubouchi T."/>
            <person name="Morono Y."/>
            <person name="Uchiyama I."/>
            <person name="Ito T."/>
            <person name="Fujiyama A."/>
            <person name="Inagaki F."/>
            <person name="Takami H."/>
        </authorList>
    </citation>
    <scope>NUCLEOTIDE SEQUENCE</scope>
    <source>
        <strain evidence="3">Expedition CK06-06</strain>
    </source>
</reference>
<gene>
    <name evidence="3" type="ORF">S01H1_37398</name>
</gene>
<comment type="caution">
    <text evidence="3">The sequence shown here is derived from an EMBL/GenBank/DDBJ whole genome shotgun (WGS) entry which is preliminary data.</text>
</comment>
<name>X0VHV8_9ZZZZ</name>
<keyword evidence="2" id="KW-0472">Membrane</keyword>
<evidence type="ECO:0000256" key="1">
    <source>
        <dbReference type="SAM" id="MobiDB-lite"/>
    </source>
</evidence>
<feature type="compositionally biased region" description="Basic and acidic residues" evidence="1">
    <location>
        <begin position="1"/>
        <end position="10"/>
    </location>
</feature>
<evidence type="ECO:0000256" key="2">
    <source>
        <dbReference type="SAM" id="Phobius"/>
    </source>
</evidence>
<sequence length="120" mass="13373">MSNKFFDELNKSVPPMPEEIVTTPQPKPVPKKKSKKTIVILSATILLILVGLGSYFGYVQYQGQLQNAYNQGVETTEAFKNGQMNMIAQVIESGQRCKPIFLPLDKSNLTLIGTHCLEEN</sequence>
<organism evidence="3">
    <name type="scientific">marine sediment metagenome</name>
    <dbReference type="NCBI Taxonomy" id="412755"/>
    <lineage>
        <taxon>unclassified sequences</taxon>
        <taxon>metagenomes</taxon>
        <taxon>ecological metagenomes</taxon>
    </lineage>
</organism>
<dbReference type="EMBL" id="BARS01023488">
    <property type="protein sequence ID" value="GAG12053.1"/>
    <property type="molecule type" value="Genomic_DNA"/>
</dbReference>
<evidence type="ECO:0000313" key="3">
    <source>
        <dbReference type="EMBL" id="GAG12053.1"/>
    </source>
</evidence>
<feature type="transmembrane region" description="Helical" evidence="2">
    <location>
        <begin position="37"/>
        <end position="58"/>
    </location>
</feature>
<feature type="region of interest" description="Disordered" evidence="1">
    <location>
        <begin position="1"/>
        <end position="31"/>
    </location>
</feature>
<keyword evidence="2" id="KW-1133">Transmembrane helix</keyword>
<keyword evidence="2" id="KW-0812">Transmembrane</keyword>